<evidence type="ECO:0000313" key="3">
    <source>
        <dbReference type="Proteomes" id="UP000290909"/>
    </source>
</evidence>
<keyword evidence="1" id="KW-1133">Transmembrane helix</keyword>
<dbReference type="KEGG" id="ahk:NCTC10172_00311"/>
<feature type="transmembrane region" description="Helical" evidence="1">
    <location>
        <begin position="116"/>
        <end position="141"/>
    </location>
</feature>
<feature type="transmembrane region" description="Helical" evidence="1">
    <location>
        <begin position="12"/>
        <end position="29"/>
    </location>
</feature>
<proteinExistence type="predicted"/>
<dbReference type="RefSeq" id="WP_035369723.1">
    <property type="nucleotide sequence ID" value="NZ_LR215050.1"/>
</dbReference>
<dbReference type="EMBL" id="LR215050">
    <property type="protein sequence ID" value="VEU82302.1"/>
    <property type="molecule type" value="Genomic_DNA"/>
</dbReference>
<dbReference type="Proteomes" id="UP000290909">
    <property type="component" value="Chromosome"/>
</dbReference>
<accession>A0A449BIP0</accession>
<keyword evidence="1" id="KW-0472">Membrane</keyword>
<dbReference type="STRING" id="1408416.GCA_000702765_01128"/>
<organism evidence="2 3">
    <name type="scientific">Acholeplasma hippikon</name>
    <dbReference type="NCBI Taxonomy" id="264636"/>
    <lineage>
        <taxon>Bacteria</taxon>
        <taxon>Bacillati</taxon>
        <taxon>Mycoplasmatota</taxon>
        <taxon>Mollicutes</taxon>
        <taxon>Acholeplasmatales</taxon>
        <taxon>Acholeplasmataceae</taxon>
        <taxon>Acholeplasma</taxon>
    </lineage>
</organism>
<keyword evidence="3" id="KW-1185">Reference proteome</keyword>
<reference evidence="2 3" key="1">
    <citation type="submission" date="2019-01" db="EMBL/GenBank/DDBJ databases">
        <authorList>
            <consortium name="Pathogen Informatics"/>
        </authorList>
    </citation>
    <scope>NUCLEOTIDE SEQUENCE [LARGE SCALE GENOMIC DNA]</scope>
    <source>
        <strain evidence="2 3">NCTC10172</strain>
    </source>
</reference>
<gene>
    <name evidence="2" type="ORF">NCTC10172_00311</name>
</gene>
<protein>
    <recommendedName>
        <fullName evidence="4">DUF3899 domain-containing protein</fullName>
    </recommendedName>
</protein>
<sequence length="143" mass="16360">MDQGIKATRRTFVYLIFIVFSILYLAFWIESNDNFLVAKDKLGFFIYVLYALSGLFYILAVICLLLPSFSKRVISSLTPLEEKIIEESVTEIEVNEKIIRTKEMVIEKKDTPKRQLTLFAILHILMAVSGLLSVIPLVVIISL</sequence>
<evidence type="ECO:0000313" key="2">
    <source>
        <dbReference type="EMBL" id="VEU82302.1"/>
    </source>
</evidence>
<evidence type="ECO:0008006" key="4">
    <source>
        <dbReference type="Google" id="ProtNLM"/>
    </source>
</evidence>
<keyword evidence="1" id="KW-0812">Transmembrane</keyword>
<name>A0A449BIP0_9MOLU</name>
<feature type="transmembrane region" description="Helical" evidence="1">
    <location>
        <begin position="44"/>
        <end position="66"/>
    </location>
</feature>
<dbReference type="AlphaFoldDB" id="A0A449BIP0"/>
<evidence type="ECO:0000256" key="1">
    <source>
        <dbReference type="SAM" id="Phobius"/>
    </source>
</evidence>